<proteinExistence type="predicted"/>
<dbReference type="InterPro" id="IPR052514">
    <property type="entry name" value="SAM-dependent_MTase"/>
</dbReference>
<feature type="domain" description="Methyltransferase FkbM" evidence="1">
    <location>
        <begin position="23"/>
        <end position="181"/>
    </location>
</feature>
<name>A0A1D9G793_MOOP1</name>
<protein>
    <submittedName>
        <fullName evidence="2">FkbM family methyltransferase</fullName>
    </submittedName>
</protein>
<evidence type="ECO:0000259" key="1">
    <source>
        <dbReference type="Pfam" id="PF05050"/>
    </source>
</evidence>
<keyword evidence="2" id="KW-0489">Methyltransferase</keyword>
<dbReference type="GO" id="GO:0008168">
    <property type="term" value="F:methyltransferase activity"/>
    <property type="evidence" value="ECO:0007669"/>
    <property type="project" value="UniProtKB-KW"/>
</dbReference>
<dbReference type="SUPFAM" id="SSF53335">
    <property type="entry name" value="S-adenosyl-L-methionine-dependent methyltransferases"/>
    <property type="match status" value="1"/>
</dbReference>
<dbReference type="GO" id="GO:0032259">
    <property type="term" value="P:methylation"/>
    <property type="evidence" value="ECO:0007669"/>
    <property type="project" value="UniProtKB-KW"/>
</dbReference>
<dbReference type="Pfam" id="PF05050">
    <property type="entry name" value="Methyltransf_21"/>
    <property type="match status" value="1"/>
</dbReference>
<sequence length="276" mass="31583">MKFSELGLLEIYGFRSTHPLLVDVGAHHGSISATFARKGWQVIAFEPEEKNRAAFERNLAGFDNVSCIPKAVSNITRNKVPFYVSKDHYGIHSLKPFHETHELASEVETIRLDDVLANLKISSVTLLKIDIEGADFLALKGFDIEKYHPELIMIEFMDERSLANFCYTHHDVVTYMKERGYTTFVSEWEPIKEYGREGIFSEPHVWIQCSPYPLDHKPAWGNLIFVPDGDKDKFVGALQLFLRKLKQAEIAASIRNQIKKFPGAQGLYRAINGRYF</sequence>
<evidence type="ECO:0000313" key="2">
    <source>
        <dbReference type="EMBL" id="AOY83421.1"/>
    </source>
</evidence>
<dbReference type="PANTHER" id="PTHR34203">
    <property type="entry name" value="METHYLTRANSFERASE, FKBM FAMILY PROTEIN"/>
    <property type="match status" value="1"/>
</dbReference>
<accession>A0A1D9G793</accession>
<dbReference type="Gene3D" id="3.40.50.150">
    <property type="entry name" value="Vaccinia Virus protein VP39"/>
    <property type="match status" value="1"/>
</dbReference>
<dbReference type="EMBL" id="CP017708">
    <property type="protein sequence ID" value="AOY83421.1"/>
    <property type="molecule type" value="Genomic_DNA"/>
</dbReference>
<organism evidence="2 3">
    <name type="scientific">Moorena producens (strain JHB)</name>
    <dbReference type="NCBI Taxonomy" id="1454205"/>
    <lineage>
        <taxon>Bacteria</taxon>
        <taxon>Bacillati</taxon>
        <taxon>Cyanobacteriota</taxon>
        <taxon>Cyanophyceae</taxon>
        <taxon>Coleofasciculales</taxon>
        <taxon>Coleofasciculaceae</taxon>
        <taxon>Moorena</taxon>
    </lineage>
</organism>
<reference evidence="3" key="1">
    <citation type="submission" date="2016-10" db="EMBL/GenBank/DDBJ databases">
        <title>Comparative genomics uncovers the prolific and rare metabolic potential of the cyanobacterial genus Moorea.</title>
        <authorList>
            <person name="Leao T."/>
            <person name="Castelao G."/>
            <person name="Korobeynikov A."/>
            <person name="Monroe E.A."/>
            <person name="Podell S."/>
            <person name="Glukhov E."/>
            <person name="Allen E."/>
            <person name="Gerwick W.H."/>
            <person name="Gerwick L."/>
        </authorList>
    </citation>
    <scope>NUCLEOTIDE SEQUENCE [LARGE SCALE GENOMIC DNA]</scope>
    <source>
        <strain evidence="3">JHB</strain>
    </source>
</reference>
<gene>
    <name evidence="2" type="ORF">BJP36_29405</name>
</gene>
<dbReference type="PANTHER" id="PTHR34203:SF15">
    <property type="entry name" value="SLL1173 PROTEIN"/>
    <property type="match status" value="1"/>
</dbReference>
<dbReference type="Proteomes" id="UP000176944">
    <property type="component" value="Chromosome"/>
</dbReference>
<dbReference type="AlphaFoldDB" id="A0A1D9G793"/>
<evidence type="ECO:0000313" key="3">
    <source>
        <dbReference type="Proteomes" id="UP000176944"/>
    </source>
</evidence>
<dbReference type="InterPro" id="IPR029063">
    <property type="entry name" value="SAM-dependent_MTases_sf"/>
</dbReference>
<dbReference type="InterPro" id="IPR006342">
    <property type="entry name" value="FkbM_mtfrase"/>
</dbReference>
<keyword evidence="2" id="KW-0808">Transferase</keyword>
<dbReference type="NCBIfam" id="TIGR01444">
    <property type="entry name" value="fkbM_fam"/>
    <property type="match status" value="1"/>
</dbReference>